<dbReference type="AlphaFoldDB" id="A0A0P9IRJ3"/>
<evidence type="ECO:0000256" key="1">
    <source>
        <dbReference type="ARBA" id="ARBA00005495"/>
    </source>
</evidence>
<reference evidence="6 7" key="1">
    <citation type="journal article" date="2015" name="Front. Microbiol.">
        <title>Genome sequence of the plant growth promoting endophytic yeast Rhodotorula graminis WP1.</title>
        <authorList>
            <person name="Firrincieli A."/>
            <person name="Otillar R."/>
            <person name="Salamov A."/>
            <person name="Schmutz J."/>
            <person name="Khan Z."/>
            <person name="Redman R.S."/>
            <person name="Fleck N.D."/>
            <person name="Lindquist E."/>
            <person name="Grigoriev I.V."/>
            <person name="Doty S.L."/>
        </authorList>
    </citation>
    <scope>NUCLEOTIDE SEQUENCE [LARGE SCALE GENOMIC DNA]</scope>
    <source>
        <strain evidence="6 7">WP1</strain>
    </source>
</reference>
<dbReference type="GO" id="GO:0046872">
    <property type="term" value="F:metal ion binding"/>
    <property type="evidence" value="ECO:0007669"/>
    <property type="project" value="UniProtKB-KW"/>
</dbReference>
<dbReference type="EMBL" id="KQ474089">
    <property type="protein sequence ID" value="KPV72022.1"/>
    <property type="molecule type" value="Genomic_DNA"/>
</dbReference>
<evidence type="ECO:0000256" key="4">
    <source>
        <dbReference type="ARBA" id="ARBA00023239"/>
    </source>
</evidence>
<protein>
    <recommendedName>
        <fullName evidence="5">CENP-V/GFA domain-containing protein</fullName>
    </recommendedName>
</protein>
<evidence type="ECO:0000313" key="7">
    <source>
        <dbReference type="Proteomes" id="UP000053890"/>
    </source>
</evidence>
<proteinExistence type="inferred from homology"/>
<dbReference type="PANTHER" id="PTHR33337">
    <property type="entry name" value="GFA DOMAIN-CONTAINING PROTEIN"/>
    <property type="match status" value="1"/>
</dbReference>
<comment type="similarity">
    <text evidence="1">Belongs to the Gfa family.</text>
</comment>
<dbReference type="OMA" id="YCGAVQI"/>
<dbReference type="Pfam" id="PF04828">
    <property type="entry name" value="GFA"/>
    <property type="match status" value="1"/>
</dbReference>
<dbReference type="OrthoDB" id="428768at2759"/>
<evidence type="ECO:0000256" key="2">
    <source>
        <dbReference type="ARBA" id="ARBA00022723"/>
    </source>
</evidence>
<dbReference type="STRING" id="578459.A0A0P9IRJ3"/>
<dbReference type="Proteomes" id="UP000053890">
    <property type="component" value="Unassembled WGS sequence"/>
</dbReference>
<dbReference type="SUPFAM" id="SSF51316">
    <property type="entry name" value="Mss4-like"/>
    <property type="match status" value="1"/>
</dbReference>
<dbReference type="GO" id="GO:0016846">
    <property type="term" value="F:carbon-sulfur lyase activity"/>
    <property type="evidence" value="ECO:0007669"/>
    <property type="project" value="InterPro"/>
</dbReference>
<dbReference type="PANTHER" id="PTHR33337:SF8">
    <property type="entry name" value="CENP-V_GFA DOMAIN-CONTAINING PROTEIN"/>
    <property type="match status" value="1"/>
</dbReference>
<dbReference type="Gene3D" id="3.90.1590.10">
    <property type="entry name" value="glutathione-dependent formaldehyde- activating enzyme (gfa)"/>
    <property type="match status" value="1"/>
</dbReference>
<dbReference type="PROSITE" id="PS51891">
    <property type="entry name" value="CENP_V_GFA"/>
    <property type="match status" value="1"/>
</dbReference>
<keyword evidence="7" id="KW-1185">Reference proteome</keyword>
<feature type="domain" description="CENP-V/GFA" evidence="5">
    <location>
        <begin position="29"/>
        <end position="156"/>
    </location>
</feature>
<keyword evidence="4" id="KW-0456">Lyase</keyword>
<dbReference type="RefSeq" id="XP_018268071.1">
    <property type="nucleotide sequence ID" value="XM_018413653.1"/>
</dbReference>
<evidence type="ECO:0000256" key="3">
    <source>
        <dbReference type="ARBA" id="ARBA00022833"/>
    </source>
</evidence>
<name>A0A0P9IRJ3_RHOGW</name>
<keyword evidence="3" id="KW-0862">Zinc</keyword>
<dbReference type="GeneID" id="28974102"/>
<accession>A0A0P9IRJ3</accession>
<sequence length="189" mass="20601">MSLAAAPKNEPYFPLAGLADDGWSNDTEATATCYCGKVQMKFPHEAPGLVDTFACSCSDCKSFSATSFATNFVALDSHTSFVRGEELLTEFSQSKTIGSGGWMKQHFCKVCGTLMFRTGEVAPGVRIMRVGTVDDHMLAQTKLAPRIEQYTKDKFSWIGPLDTEIKCEASMDFGAVLGKTDRWAPKAKA</sequence>
<evidence type="ECO:0000313" key="6">
    <source>
        <dbReference type="EMBL" id="KPV72022.1"/>
    </source>
</evidence>
<evidence type="ECO:0000259" key="5">
    <source>
        <dbReference type="PROSITE" id="PS51891"/>
    </source>
</evidence>
<dbReference type="InterPro" id="IPR006913">
    <property type="entry name" value="CENP-V/GFA"/>
</dbReference>
<organism evidence="6 7">
    <name type="scientific">Rhodotorula graminis (strain WP1)</name>
    <dbReference type="NCBI Taxonomy" id="578459"/>
    <lineage>
        <taxon>Eukaryota</taxon>
        <taxon>Fungi</taxon>
        <taxon>Dikarya</taxon>
        <taxon>Basidiomycota</taxon>
        <taxon>Pucciniomycotina</taxon>
        <taxon>Microbotryomycetes</taxon>
        <taxon>Sporidiobolales</taxon>
        <taxon>Sporidiobolaceae</taxon>
        <taxon>Rhodotorula</taxon>
    </lineage>
</organism>
<gene>
    <name evidence="6" type="ORF">RHOBADRAFT_39760</name>
</gene>
<keyword evidence="2" id="KW-0479">Metal-binding</keyword>
<dbReference type="InterPro" id="IPR011057">
    <property type="entry name" value="Mss4-like_sf"/>
</dbReference>